<feature type="domain" description="Bacteriophage Mu Gp45 N-terminal" evidence="2">
    <location>
        <begin position="17"/>
        <end position="84"/>
    </location>
</feature>
<gene>
    <name evidence="3" type="ORF">GOB87_04950</name>
</gene>
<evidence type="ECO:0000256" key="1">
    <source>
        <dbReference type="SAM" id="MobiDB-lite"/>
    </source>
</evidence>
<dbReference type="Pfam" id="PF06890">
    <property type="entry name" value="Phage_Mu_Gp45"/>
    <property type="match status" value="1"/>
</dbReference>
<keyword evidence="4" id="KW-1185">Reference proteome</keyword>
<dbReference type="RefSeq" id="WP_166313446.1">
    <property type="nucleotide sequence ID" value="NZ_WOTH01000006.1"/>
</dbReference>
<organism evidence="3 4">
    <name type="scientific">Acetobacter estunensis</name>
    <dbReference type="NCBI Taxonomy" id="104097"/>
    <lineage>
        <taxon>Bacteria</taxon>
        <taxon>Pseudomonadati</taxon>
        <taxon>Pseudomonadota</taxon>
        <taxon>Alphaproteobacteria</taxon>
        <taxon>Acetobacterales</taxon>
        <taxon>Acetobacteraceae</taxon>
        <taxon>Acetobacter</taxon>
    </lineage>
</organism>
<feature type="compositionally biased region" description="Polar residues" evidence="1">
    <location>
        <begin position="172"/>
        <end position="184"/>
    </location>
</feature>
<dbReference type="EMBL" id="WOTH01000006">
    <property type="protein sequence ID" value="NHO53310.1"/>
    <property type="molecule type" value="Genomic_DNA"/>
</dbReference>
<feature type="region of interest" description="Disordered" evidence="1">
    <location>
        <begin position="163"/>
        <end position="184"/>
    </location>
</feature>
<evidence type="ECO:0000313" key="4">
    <source>
        <dbReference type="Proteomes" id="UP000597459"/>
    </source>
</evidence>
<proteinExistence type="predicted"/>
<evidence type="ECO:0000313" key="3">
    <source>
        <dbReference type="EMBL" id="NHO53310.1"/>
    </source>
</evidence>
<name>A0A967B5R2_9PROT</name>
<comment type="caution">
    <text evidence="3">The sequence shown here is derived from an EMBL/GenBank/DDBJ whole genome shotgun (WGS) entry which is preliminary data.</text>
</comment>
<dbReference type="AlphaFoldDB" id="A0A967B5R2"/>
<dbReference type="InterPro" id="IPR044033">
    <property type="entry name" value="GpV-like_apex"/>
</dbReference>
<sequence>MRETDRLHMALRAHVSRVVLHAVDDAGAEQTADMQAHSGMPRTQVPVHYPFGFAAHVPHDGAVTHMLRAGGDPSDVVALPPSNPSVARFGDLPEGDSCLYDSVGQRVWLSGGRVVRVDAHTSMAVSVGGTTILQVTAEGVSVTGNLSVSGDVTARGDVKAGSISLEKHTHSGVETGSGSTGAPQ</sequence>
<dbReference type="InterPro" id="IPR053861">
    <property type="entry name" value="Phage_Mu_Gp45_N"/>
</dbReference>
<evidence type="ECO:0000259" key="2">
    <source>
        <dbReference type="Pfam" id="PF06890"/>
    </source>
</evidence>
<accession>A0A967B5R2</accession>
<dbReference type="Pfam" id="PF18946">
    <property type="entry name" value="Apex"/>
    <property type="match status" value="1"/>
</dbReference>
<dbReference type="Proteomes" id="UP000597459">
    <property type="component" value="Unassembled WGS sequence"/>
</dbReference>
<protein>
    <recommendedName>
        <fullName evidence="2">Bacteriophage Mu Gp45 N-terminal domain-containing protein</fullName>
    </recommendedName>
</protein>
<reference evidence="3" key="1">
    <citation type="submission" date="2019-11" db="EMBL/GenBank/DDBJ databases">
        <title>Description of new Acetobacter species.</title>
        <authorList>
            <person name="Cleenwerck I."/>
            <person name="Sombolestani A.S."/>
        </authorList>
    </citation>
    <scope>NUCLEOTIDE SEQUENCE</scope>
    <source>
        <strain evidence="3">LMG 1626</strain>
    </source>
</reference>